<accession>A0A0Q4BA96</accession>
<name>A0A0Q4BA96_9BACT</name>
<keyword evidence="12" id="KW-1185">Reference proteome</keyword>
<evidence type="ECO:0000256" key="1">
    <source>
        <dbReference type="ARBA" id="ARBA00001232"/>
    </source>
</evidence>
<dbReference type="InterPro" id="IPR003664">
    <property type="entry name" value="FA_synthesis"/>
</dbReference>
<dbReference type="GO" id="GO:0043811">
    <property type="term" value="F:phosphate:acyl-[acyl carrier protein] acyltransferase activity"/>
    <property type="evidence" value="ECO:0007669"/>
    <property type="project" value="UniProtKB-UniRule"/>
</dbReference>
<evidence type="ECO:0000256" key="8">
    <source>
        <dbReference type="ARBA" id="ARBA00024069"/>
    </source>
</evidence>
<gene>
    <name evidence="10" type="primary">plsX</name>
    <name evidence="11" type="ORF">AL399_03065</name>
</gene>
<keyword evidence="4 10" id="KW-0808">Transferase</keyword>
<dbReference type="PATRIC" id="fig|1702214.3.peg.1099"/>
<dbReference type="Gene3D" id="3.40.718.10">
    <property type="entry name" value="Isopropylmalate Dehydrogenase"/>
    <property type="match status" value="1"/>
</dbReference>
<comment type="pathway">
    <text evidence="10">Lipid metabolism; phospholipid metabolism.</text>
</comment>
<keyword evidence="6 10" id="KW-0594">Phospholipid biosynthesis</keyword>
<keyword evidence="3 10" id="KW-0444">Lipid biosynthesis</keyword>
<sequence length="308" mass="33130">MGGDFAPAAVVEGVLLAKEWIDANTRVVLYGHRDALAAEFDRLGGRIDDFEVVHCTEVIDMHDHPVKAVSTKTDSSITVGFQHLAQGKIDGYASAGNTGAMMAATMGMIKAVPGILRPGIAAYVPTGEKGYNLLLDVGLNSDCKPEVLVQYALLGSLYAQFIFGIEKPRVGLLNIGAEPEKGNLLTKQTHELMRASTDFNFIGNVEGGEVISNQRTDVIVCDGFVGNVVLKEAEALYVLTRERGIKDPVLDRFNFENYGGTPVLGVNAPVIIGHGISTGRAINQMIHQTANVIRTQLCDKFKRAFANG</sequence>
<protein>
    <recommendedName>
        <fullName evidence="8 10">Phosphate acyltransferase</fullName>
        <ecNumber evidence="8 10">2.3.1.274</ecNumber>
    </recommendedName>
    <alternativeName>
        <fullName evidence="10">Acyl-ACP phosphotransacylase</fullName>
    </alternativeName>
    <alternativeName>
        <fullName evidence="10">Acyl-[acyl-carrier-protein]--phosphate acyltransferase</fullName>
    </alternativeName>
    <alternativeName>
        <fullName evidence="10">Phosphate-acyl-ACP acyltransferase</fullName>
    </alternativeName>
</protein>
<comment type="subcellular location">
    <subcellularLocation>
        <location evidence="10">Cytoplasm</location>
    </subcellularLocation>
    <text evidence="10">Associated with the membrane possibly through PlsY.</text>
</comment>
<organism evidence="11 12">
    <name type="scientific">Candidatus [Bacteroides] periocalifornicus</name>
    <dbReference type="NCBI Taxonomy" id="1702214"/>
    <lineage>
        <taxon>Bacteria</taxon>
        <taxon>Pseudomonadati</taxon>
        <taxon>Bacteroidota</taxon>
    </lineage>
</organism>
<dbReference type="InterPro" id="IPR012281">
    <property type="entry name" value="Phospholipid_synth_PlsX-like"/>
</dbReference>
<comment type="function">
    <text evidence="10">Catalyzes the reversible formation of acyl-phosphate (acyl-PO(4)) from acyl-[acyl-carrier-protein] (acyl-ACP). This enzyme utilizes acyl-ACP as fatty acyl donor, but not acyl-CoA.</text>
</comment>
<dbReference type="SUPFAM" id="SSF53659">
    <property type="entry name" value="Isocitrate/Isopropylmalate dehydrogenase-like"/>
    <property type="match status" value="1"/>
</dbReference>
<dbReference type="STRING" id="1702214.AL399_03065"/>
<keyword evidence="11" id="KW-0012">Acyltransferase</keyword>
<dbReference type="EC" id="2.3.1.274" evidence="8 10"/>
<comment type="caution">
    <text evidence="11">The sequence shown here is derived from an EMBL/GenBank/DDBJ whole genome shotgun (WGS) entry which is preliminary data.</text>
</comment>
<dbReference type="PANTHER" id="PTHR30100:SF1">
    <property type="entry name" value="PHOSPHATE ACYLTRANSFERASE"/>
    <property type="match status" value="1"/>
</dbReference>
<dbReference type="Pfam" id="PF02504">
    <property type="entry name" value="FA_synthesis"/>
    <property type="match status" value="1"/>
</dbReference>
<dbReference type="UniPathway" id="UPA00085"/>
<comment type="catalytic activity">
    <reaction evidence="1 10">
        <text>a fatty acyl-[ACP] + phosphate = an acyl phosphate + holo-[ACP]</text>
        <dbReference type="Rhea" id="RHEA:42292"/>
        <dbReference type="Rhea" id="RHEA-COMP:9685"/>
        <dbReference type="Rhea" id="RHEA-COMP:14125"/>
        <dbReference type="ChEBI" id="CHEBI:43474"/>
        <dbReference type="ChEBI" id="CHEBI:59918"/>
        <dbReference type="ChEBI" id="CHEBI:64479"/>
        <dbReference type="ChEBI" id="CHEBI:138651"/>
        <dbReference type="EC" id="2.3.1.274"/>
    </reaction>
</comment>
<dbReference type="EMBL" id="LIIK01000010">
    <property type="protein sequence ID" value="KQM09201.1"/>
    <property type="molecule type" value="Genomic_DNA"/>
</dbReference>
<evidence type="ECO:0000256" key="3">
    <source>
        <dbReference type="ARBA" id="ARBA00022516"/>
    </source>
</evidence>
<dbReference type="AlphaFoldDB" id="A0A0Q4BA96"/>
<dbReference type="GO" id="GO:0005737">
    <property type="term" value="C:cytoplasm"/>
    <property type="evidence" value="ECO:0007669"/>
    <property type="project" value="UniProtKB-SubCell"/>
</dbReference>
<evidence type="ECO:0000256" key="2">
    <source>
        <dbReference type="ARBA" id="ARBA00022490"/>
    </source>
</evidence>
<evidence type="ECO:0000256" key="9">
    <source>
        <dbReference type="ARBA" id="ARBA00046608"/>
    </source>
</evidence>
<dbReference type="HAMAP" id="MF_00019">
    <property type="entry name" value="PlsX"/>
    <property type="match status" value="1"/>
</dbReference>
<comment type="similarity">
    <text evidence="10">Belongs to the PlsX family.</text>
</comment>
<dbReference type="PANTHER" id="PTHR30100">
    <property type="entry name" value="FATTY ACID/PHOSPHOLIPID SYNTHESIS PROTEIN PLSX"/>
    <property type="match status" value="1"/>
</dbReference>
<evidence type="ECO:0000313" key="11">
    <source>
        <dbReference type="EMBL" id="KQM09201.1"/>
    </source>
</evidence>
<dbReference type="PIRSF" id="PIRSF002465">
    <property type="entry name" value="Phsphlp_syn_PlsX"/>
    <property type="match status" value="1"/>
</dbReference>
<evidence type="ECO:0000256" key="6">
    <source>
        <dbReference type="ARBA" id="ARBA00023209"/>
    </source>
</evidence>
<proteinExistence type="inferred from homology"/>
<evidence type="ECO:0000256" key="10">
    <source>
        <dbReference type="HAMAP-Rule" id="MF_00019"/>
    </source>
</evidence>
<evidence type="ECO:0000256" key="7">
    <source>
        <dbReference type="ARBA" id="ARBA00023264"/>
    </source>
</evidence>
<keyword evidence="7 10" id="KW-1208">Phospholipid metabolism</keyword>
<reference evidence="11" key="1">
    <citation type="submission" date="2015-08" db="EMBL/GenBank/DDBJ databases">
        <title>Candidatus Bacteriodes Periocalifornicus.</title>
        <authorList>
            <person name="McLean J.S."/>
            <person name="Kelley S."/>
        </authorList>
    </citation>
    <scope>NUCLEOTIDE SEQUENCE [LARGE SCALE GENOMIC DNA]</scope>
    <source>
        <strain evidence="11">12B</strain>
    </source>
</reference>
<dbReference type="Proteomes" id="UP000054172">
    <property type="component" value="Unassembled WGS sequence"/>
</dbReference>
<evidence type="ECO:0000256" key="4">
    <source>
        <dbReference type="ARBA" id="ARBA00022679"/>
    </source>
</evidence>
<dbReference type="GO" id="GO:0008654">
    <property type="term" value="P:phospholipid biosynthetic process"/>
    <property type="evidence" value="ECO:0007669"/>
    <property type="project" value="UniProtKB-KW"/>
</dbReference>
<evidence type="ECO:0000313" key="12">
    <source>
        <dbReference type="Proteomes" id="UP000054172"/>
    </source>
</evidence>
<comment type="subunit">
    <text evidence="9 10">Homodimer. Probably interacts with PlsY.</text>
</comment>
<keyword evidence="2 10" id="KW-0963">Cytoplasm</keyword>
<dbReference type="GO" id="GO:0006633">
    <property type="term" value="P:fatty acid biosynthetic process"/>
    <property type="evidence" value="ECO:0007669"/>
    <property type="project" value="UniProtKB-UniRule"/>
</dbReference>
<keyword evidence="5 10" id="KW-0443">Lipid metabolism</keyword>
<evidence type="ECO:0000256" key="5">
    <source>
        <dbReference type="ARBA" id="ARBA00023098"/>
    </source>
</evidence>